<feature type="domain" description="Integron-associated effector binding protein" evidence="2">
    <location>
        <begin position="41"/>
        <end position="115"/>
    </location>
</feature>
<dbReference type="AlphaFoldDB" id="A0A7W7PU14"/>
<evidence type="ECO:0000259" key="2">
    <source>
        <dbReference type="Pfam" id="PF14526"/>
    </source>
</evidence>
<reference evidence="3 4" key="1">
    <citation type="submission" date="2020-08" db="EMBL/GenBank/DDBJ databases">
        <title>Genomic Encyclopedia of Type Strains, Phase III (KMG-III): the genomes of soil and plant-associated and newly described type strains.</title>
        <authorList>
            <person name="Whitman W."/>
        </authorList>
    </citation>
    <scope>NUCLEOTIDE SEQUENCE [LARGE SCALE GENOMIC DNA]</scope>
    <source>
        <strain evidence="3 4">CECT 3273</strain>
    </source>
</reference>
<comment type="caution">
    <text evidence="3">The sequence shown here is derived from an EMBL/GenBank/DDBJ whole genome shotgun (WGS) entry which is preliminary data.</text>
</comment>
<dbReference type="Proteomes" id="UP000579523">
    <property type="component" value="Unassembled WGS sequence"/>
</dbReference>
<evidence type="ECO:0000256" key="1">
    <source>
        <dbReference type="SAM" id="MobiDB-lite"/>
    </source>
</evidence>
<name>A0A7W7PU14_9ACTN</name>
<sequence length="120" mass="13210">MPERLEELSDQELRGVVAVCDDLEPGRRHRTRPSPRGDHVGGGPEGATALPVPAGTRAVFTTSGPAPEAVRYLWRDVLTQRFPSHPYRNRPGPEVLRVRRSPDGAGADAELWLPVEREQG</sequence>
<feature type="region of interest" description="Disordered" evidence="1">
    <location>
        <begin position="83"/>
        <end position="120"/>
    </location>
</feature>
<proteinExistence type="predicted"/>
<feature type="region of interest" description="Disordered" evidence="1">
    <location>
        <begin position="23"/>
        <end position="54"/>
    </location>
</feature>
<gene>
    <name evidence="3" type="ORF">FHS37_005328</name>
</gene>
<keyword evidence="4" id="KW-1185">Reference proteome</keyword>
<dbReference type="InterPro" id="IPR011256">
    <property type="entry name" value="Reg_factor_effector_dom_sf"/>
</dbReference>
<accession>A0A7W7PU14</accession>
<dbReference type="Gene3D" id="3.20.80.10">
    <property type="entry name" value="Regulatory factor, effector binding domain"/>
    <property type="match status" value="1"/>
</dbReference>
<dbReference type="EMBL" id="JACHJI010000010">
    <property type="protein sequence ID" value="MBB4901241.1"/>
    <property type="molecule type" value="Genomic_DNA"/>
</dbReference>
<evidence type="ECO:0000313" key="3">
    <source>
        <dbReference type="EMBL" id="MBB4901241.1"/>
    </source>
</evidence>
<organism evidence="3 4">
    <name type="scientific">Streptomyces griseomycini</name>
    <dbReference type="NCBI Taxonomy" id="66895"/>
    <lineage>
        <taxon>Bacteria</taxon>
        <taxon>Bacillati</taxon>
        <taxon>Actinomycetota</taxon>
        <taxon>Actinomycetes</taxon>
        <taxon>Kitasatosporales</taxon>
        <taxon>Streptomycetaceae</taxon>
        <taxon>Streptomyces</taxon>
    </lineage>
</organism>
<dbReference type="Pfam" id="PF14526">
    <property type="entry name" value="Cass2"/>
    <property type="match status" value="1"/>
</dbReference>
<protein>
    <recommendedName>
        <fullName evidence="2">Integron-associated effector binding protein domain-containing protein</fullName>
    </recommendedName>
</protein>
<evidence type="ECO:0000313" key="4">
    <source>
        <dbReference type="Proteomes" id="UP000579523"/>
    </source>
</evidence>
<dbReference type="SUPFAM" id="SSF55136">
    <property type="entry name" value="Probable bacterial effector-binding domain"/>
    <property type="match status" value="1"/>
</dbReference>
<dbReference type="InterPro" id="IPR029441">
    <property type="entry name" value="Cass2"/>
</dbReference>